<evidence type="ECO:0000313" key="3">
    <source>
        <dbReference type="Proteomes" id="UP000077255"/>
    </source>
</evidence>
<evidence type="ECO:0000313" key="2">
    <source>
        <dbReference type="EMBL" id="AND67880.1"/>
    </source>
</evidence>
<protein>
    <submittedName>
        <fullName evidence="2">Uncharacterized protein</fullName>
    </submittedName>
</protein>
<gene>
    <name evidence="2" type="ORF">ATSB10_04260</name>
</gene>
<name>A0A160MXJ2_9GAMM</name>
<dbReference type="OrthoDB" id="9867638at2"/>
<feature type="transmembrane region" description="Helical" evidence="1">
    <location>
        <begin position="95"/>
        <end position="113"/>
    </location>
</feature>
<keyword evidence="1" id="KW-0812">Transmembrane</keyword>
<sequence length="127" mass="13967">MSRASAVRSRDHVPPLLRGLGFLLILVASAVAGTMEHRSALDARARLARLRAHADAVAQTAAENGPDESVALELRLLRLQLREHDFSDRVLENRAFQVLGSIGSLLVALSFLVEAQAKWPRRPRAQE</sequence>
<dbReference type="AlphaFoldDB" id="A0A160MXJ2"/>
<organism evidence="2 3">
    <name type="scientific">Dyella thiooxydans</name>
    <dbReference type="NCBI Taxonomy" id="445710"/>
    <lineage>
        <taxon>Bacteria</taxon>
        <taxon>Pseudomonadati</taxon>
        <taxon>Pseudomonadota</taxon>
        <taxon>Gammaproteobacteria</taxon>
        <taxon>Lysobacterales</taxon>
        <taxon>Rhodanobacteraceae</taxon>
        <taxon>Dyella</taxon>
    </lineage>
</organism>
<dbReference type="PATRIC" id="fig|445710.3.peg.424"/>
<keyword evidence="3" id="KW-1185">Reference proteome</keyword>
<proteinExistence type="predicted"/>
<accession>A0A160MXJ2</accession>
<dbReference type="RefSeq" id="WP_063670199.1">
    <property type="nucleotide sequence ID" value="NZ_CP014841.1"/>
</dbReference>
<dbReference type="KEGG" id="dtx:ATSB10_04260"/>
<keyword evidence="1" id="KW-1133">Transmembrane helix</keyword>
<dbReference type="Proteomes" id="UP000077255">
    <property type="component" value="Chromosome"/>
</dbReference>
<evidence type="ECO:0000256" key="1">
    <source>
        <dbReference type="SAM" id="Phobius"/>
    </source>
</evidence>
<keyword evidence="1" id="KW-0472">Membrane</keyword>
<dbReference type="EMBL" id="CP014841">
    <property type="protein sequence ID" value="AND67880.1"/>
    <property type="molecule type" value="Genomic_DNA"/>
</dbReference>
<reference evidence="2 3" key="1">
    <citation type="submission" date="2016-02" db="EMBL/GenBank/DDBJ databases">
        <title>Complete genome sequencing and analysis of ATSB10, Dyella thiooxydans isolated from rhizosphere soil of sunflower (Helianthus annuus L.).</title>
        <authorList>
            <person name="Lee Y."/>
            <person name="Hwangbo K."/>
            <person name="Chung H."/>
            <person name="Yoo J."/>
            <person name="Kim K.Y."/>
            <person name="Sa T.M."/>
            <person name="Um Y."/>
            <person name="Madhaiyan M."/>
        </authorList>
    </citation>
    <scope>NUCLEOTIDE SEQUENCE [LARGE SCALE GENOMIC DNA]</scope>
    <source>
        <strain evidence="2 3">ATSB10</strain>
    </source>
</reference>